<feature type="domain" description="Leucine-binding protein" evidence="3">
    <location>
        <begin position="73"/>
        <end position="412"/>
    </location>
</feature>
<dbReference type="Gene3D" id="3.40.50.2300">
    <property type="match status" value="2"/>
</dbReference>
<evidence type="ECO:0000313" key="5">
    <source>
        <dbReference type="Proteomes" id="UP000198460"/>
    </source>
</evidence>
<evidence type="ECO:0000259" key="3">
    <source>
        <dbReference type="Pfam" id="PF13458"/>
    </source>
</evidence>
<accession>A0A238HD42</accession>
<evidence type="ECO:0000313" key="4">
    <source>
        <dbReference type="EMBL" id="SMG03120.1"/>
    </source>
</evidence>
<sequence>MAPYKEIASAARVNGRRPASIAPAYTPRYPFMYRHQGSHMKLRSSPSWAACRVALVCGMLSASAAVRAADETPVRIGFAAPLTGVNAGYGKDLQNGVQLALDDARAQQIKIAGKPARFELVVEDDQADPRIGVQAAQSLVDKQVSAVVGHFNSGTTIPASVIYDKAGIPVIDPAATNPVIASRGLANVFMVIATDGQNAGNAGRYAVEVTKAKRIAIVDDRTAFGQGEADEFERAVKAAGGSIVAREYTNNQAVDFRAQITSLKSRNVDLLFFGGLDSLAANFIKQMRQLGLSAQFVGGGGVRDAEFIKIAGPAAEGAMAWEYGRPLDQLPQGKDFERRYKQRFGVDVLSYAQFGYDAAWAAIKAMQAASSTEPARWRPVLAKIDFDGITGRIAFSGDGSLKSGMSTLYRVKNGVWQTIVTKGG</sequence>
<dbReference type="PANTHER" id="PTHR47151">
    <property type="entry name" value="LEU/ILE/VAL-BINDING ABC TRANSPORTER SUBUNIT"/>
    <property type="match status" value="1"/>
</dbReference>
<reference evidence="4 5" key="1">
    <citation type="submission" date="2017-04" db="EMBL/GenBank/DDBJ databases">
        <authorList>
            <person name="Afonso C.L."/>
            <person name="Miller P.J."/>
            <person name="Scott M.A."/>
            <person name="Spackman E."/>
            <person name="Goraichik I."/>
            <person name="Dimitrov K.M."/>
            <person name="Suarez D.L."/>
            <person name="Swayne D.E."/>
        </authorList>
    </citation>
    <scope>NUCLEOTIDE SEQUENCE [LARGE SCALE GENOMIC DNA]</scope>
    <source>
        <strain evidence="4">LMG 28154</strain>
    </source>
</reference>
<dbReference type="InterPro" id="IPR028081">
    <property type="entry name" value="Leu-bd"/>
</dbReference>
<dbReference type="Proteomes" id="UP000198460">
    <property type="component" value="Unassembled WGS sequence"/>
</dbReference>
<evidence type="ECO:0000256" key="1">
    <source>
        <dbReference type="ARBA" id="ARBA00010062"/>
    </source>
</evidence>
<proteinExistence type="inferred from homology"/>
<dbReference type="SUPFAM" id="SSF53822">
    <property type="entry name" value="Periplasmic binding protein-like I"/>
    <property type="match status" value="1"/>
</dbReference>
<dbReference type="Pfam" id="PF13458">
    <property type="entry name" value="Peripla_BP_6"/>
    <property type="match status" value="1"/>
</dbReference>
<protein>
    <submittedName>
        <fullName evidence="4">Leucine-, isoleucine-, valine-, threonine-, and alanine-binding protein</fullName>
    </submittedName>
</protein>
<comment type="similarity">
    <text evidence="1">Belongs to the leucine-binding protein family.</text>
</comment>
<dbReference type="CDD" id="cd06342">
    <property type="entry name" value="PBP1_ABC_LIVBP-like"/>
    <property type="match status" value="1"/>
</dbReference>
<organism evidence="4 5">
    <name type="scientific">Burkholderia singularis</name>
    <dbReference type="NCBI Taxonomy" id="1503053"/>
    <lineage>
        <taxon>Bacteria</taxon>
        <taxon>Pseudomonadati</taxon>
        <taxon>Pseudomonadota</taxon>
        <taxon>Betaproteobacteria</taxon>
        <taxon>Burkholderiales</taxon>
        <taxon>Burkholderiaceae</taxon>
        <taxon>Burkholderia</taxon>
        <taxon>pseudomallei group</taxon>
    </lineage>
</organism>
<keyword evidence="2" id="KW-0732">Signal</keyword>
<dbReference type="AlphaFoldDB" id="A0A238HD42"/>
<gene>
    <name evidence="4" type="ORF">BSIN_1217</name>
</gene>
<dbReference type="EMBL" id="FXAN01000126">
    <property type="protein sequence ID" value="SMG03120.1"/>
    <property type="molecule type" value="Genomic_DNA"/>
</dbReference>
<dbReference type="PANTHER" id="PTHR47151:SF2">
    <property type="entry name" value="AMINO ACID BINDING PROTEIN"/>
    <property type="match status" value="1"/>
</dbReference>
<name>A0A238HD42_9BURK</name>
<dbReference type="InterPro" id="IPR028082">
    <property type="entry name" value="Peripla_BP_I"/>
</dbReference>
<evidence type="ECO:0000256" key="2">
    <source>
        <dbReference type="ARBA" id="ARBA00022729"/>
    </source>
</evidence>